<evidence type="ECO:0000313" key="6">
    <source>
        <dbReference type="EMBL" id="MFC5412394.1"/>
    </source>
</evidence>
<evidence type="ECO:0000256" key="2">
    <source>
        <dbReference type="ARBA" id="ARBA00022490"/>
    </source>
</evidence>
<sequence>MERFEGLIAAHFSPFDEKGLVNKSIIKPYVDHLVDNGVVGVFVNGSNGEGPNLTINERMEVAELFQEAAGDRIKTIIHVGHSSIAEARTLAVHAQEIGADAIASVAAFYFKPTSVSMLTDCMAEIASATPELPFFYYHIPSLTGVGMDMIQFLELGRERIPNLQGIKYTAPTLWEYQSCLEYAGDDFDVLYGTDEMLLSALVVGAKGAIGSTFNFAAPLYQKVIQDFRLGNLEEARMLQARLVEMVRILLAFPAIPAQKAVMKMLGFDLGPCRLPLAHSLSESDYTTLKNRLEAIHFFEELKAVAVL</sequence>
<keyword evidence="2" id="KW-0963">Cytoplasm</keyword>
<evidence type="ECO:0000256" key="4">
    <source>
        <dbReference type="ARBA" id="ARBA00023277"/>
    </source>
</evidence>
<dbReference type="PANTHER" id="PTHR12128:SF21">
    <property type="entry name" value="N-ACETYLNEURAMINATE LYASE"/>
    <property type="match status" value="1"/>
</dbReference>
<protein>
    <submittedName>
        <fullName evidence="6">Dihydrodipicolinate synthase family protein</fullName>
    </submittedName>
</protein>
<dbReference type="InterPro" id="IPR013785">
    <property type="entry name" value="Aldolase_TIM"/>
</dbReference>
<accession>A0ABW0IFX6</accession>
<dbReference type="Gene3D" id="3.20.20.70">
    <property type="entry name" value="Aldolase class I"/>
    <property type="match status" value="1"/>
</dbReference>
<dbReference type="PIRSF" id="PIRSF001365">
    <property type="entry name" value="DHDPS"/>
    <property type="match status" value="1"/>
</dbReference>
<dbReference type="EMBL" id="JBHSMA010000012">
    <property type="protein sequence ID" value="MFC5412394.1"/>
    <property type="molecule type" value="Genomic_DNA"/>
</dbReference>
<gene>
    <name evidence="6" type="ORF">ACFPMF_23925</name>
</gene>
<dbReference type="RefSeq" id="WP_379849861.1">
    <property type="nucleotide sequence ID" value="NZ_JBHSMA010000012.1"/>
</dbReference>
<organism evidence="6 7">
    <name type="scientific">Larkinella bovis</name>
    <dbReference type="NCBI Taxonomy" id="683041"/>
    <lineage>
        <taxon>Bacteria</taxon>
        <taxon>Pseudomonadati</taxon>
        <taxon>Bacteroidota</taxon>
        <taxon>Cytophagia</taxon>
        <taxon>Cytophagales</taxon>
        <taxon>Spirosomataceae</taxon>
        <taxon>Larkinella</taxon>
    </lineage>
</organism>
<dbReference type="SMART" id="SM01130">
    <property type="entry name" value="DHDPS"/>
    <property type="match status" value="1"/>
</dbReference>
<dbReference type="SUPFAM" id="SSF51569">
    <property type="entry name" value="Aldolase"/>
    <property type="match status" value="1"/>
</dbReference>
<evidence type="ECO:0000256" key="1">
    <source>
        <dbReference type="ARBA" id="ARBA00004496"/>
    </source>
</evidence>
<dbReference type="PANTHER" id="PTHR12128">
    <property type="entry name" value="DIHYDRODIPICOLINATE SYNTHASE"/>
    <property type="match status" value="1"/>
</dbReference>
<comment type="similarity">
    <text evidence="5">Belongs to the DapA family.</text>
</comment>
<comment type="caution">
    <text evidence="6">The sequence shown here is derived from an EMBL/GenBank/DDBJ whole genome shotgun (WGS) entry which is preliminary data.</text>
</comment>
<keyword evidence="4" id="KW-0119">Carbohydrate metabolism</keyword>
<evidence type="ECO:0000256" key="5">
    <source>
        <dbReference type="PIRNR" id="PIRNR001365"/>
    </source>
</evidence>
<dbReference type="Proteomes" id="UP001596106">
    <property type="component" value="Unassembled WGS sequence"/>
</dbReference>
<keyword evidence="7" id="KW-1185">Reference proteome</keyword>
<keyword evidence="3 5" id="KW-0456">Lyase</keyword>
<proteinExistence type="inferred from homology"/>
<name>A0ABW0IFX6_9BACT</name>
<dbReference type="Pfam" id="PF00701">
    <property type="entry name" value="DHDPS"/>
    <property type="match status" value="1"/>
</dbReference>
<dbReference type="InterPro" id="IPR002220">
    <property type="entry name" value="DapA-like"/>
</dbReference>
<comment type="subcellular location">
    <subcellularLocation>
        <location evidence="1">Cytoplasm</location>
    </subcellularLocation>
</comment>
<dbReference type="PRINTS" id="PR00146">
    <property type="entry name" value="DHPICSNTHASE"/>
</dbReference>
<evidence type="ECO:0000256" key="3">
    <source>
        <dbReference type="ARBA" id="ARBA00023239"/>
    </source>
</evidence>
<evidence type="ECO:0000313" key="7">
    <source>
        <dbReference type="Proteomes" id="UP001596106"/>
    </source>
</evidence>
<reference evidence="7" key="1">
    <citation type="journal article" date="2019" name="Int. J. Syst. Evol. Microbiol.">
        <title>The Global Catalogue of Microorganisms (GCM) 10K type strain sequencing project: providing services to taxonomists for standard genome sequencing and annotation.</title>
        <authorList>
            <consortium name="The Broad Institute Genomics Platform"/>
            <consortium name="The Broad Institute Genome Sequencing Center for Infectious Disease"/>
            <person name="Wu L."/>
            <person name="Ma J."/>
        </authorList>
    </citation>
    <scope>NUCLEOTIDE SEQUENCE [LARGE SCALE GENOMIC DNA]</scope>
    <source>
        <strain evidence="7">CCUG 55250</strain>
    </source>
</reference>